<dbReference type="InterPro" id="IPR004043">
    <property type="entry name" value="LCCL"/>
</dbReference>
<dbReference type="PROSITE" id="PS50820">
    <property type="entry name" value="LCCL"/>
    <property type="match status" value="1"/>
</dbReference>
<accession>A0A0A1T4N3</accession>
<feature type="transmembrane region" description="Helical" evidence="2">
    <location>
        <begin position="396"/>
        <end position="412"/>
    </location>
</feature>
<dbReference type="HOGENOM" id="CLU_011125_1_0_1"/>
<feature type="transmembrane region" description="Helical" evidence="2">
    <location>
        <begin position="351"/>
        <end position="376"/>
    </location>
</feature>
<proteinExistence type="predicted"/>
<dbReference type="InterPro" id="IPR051957">
    <property type="entry name" value="CRISP-LCCL_domain"/>
</dbReference>
<evidence type="ECO:0000256" key="2">
    <source>
        <dbReference type="SAM" id="Phobius"/>
    </source>
</evidence>
<feature type="transmembrane region" description="Helical" evidence="2">
    <location>
        <begin position="432"/>
        <end position="453"/>
    </location>
</feature>
<dbReference type="Gene3D" id="2.170.130.20">
    <property type="entry name" value="LCCL-like domain"/>
    <property type="match status" value="1"/>
</dbReference>
<dbReference type="PANTHER" id="PTHR31331">
    <property type="entry name" value="LCCL DOMAIN PROTEIN (AFU_ORTHOLOGUE AFUA_5G08630)"/>
    <property type="match status" value="1"/>
</dbReference>
<sequence>MLDDDESQPLMTDSHNTPGPSASDAANKNDMTSSSSETGRADGTESPLREPIDTSLPTPRFIRDQDGQNPRWNWVPYPIRRTGTAIATWARGPQPPRRYRIKPLFPKVQEFPLQLVDRFLSNTKHRWLLVFFYLALWAVTFALVKRQGTIATDIAGFGQPKVIGCGSTYWASGNSCGLDGTDCRPFESEGFAFRCPANCASYKALNPRAVGDQEVVYAPFIIGGPANDSALDRPIYRGDSYLCGAAIHAGVVSNQDGGCGVVGLIGSYKGFVASKRHGISSFGFDSYFPLAFEFNTTVNCDAQDTRWSLLAVSTVWTGILALFTSSPALFFFPTFIGIFVTTGLAMDPPPFSTLAALISDQVGKILPALFCAWVIYDKMGVRRTLKGLRAQIEKTILWLGACWVGALTNYTLDFIPIQRLNGHDLDQQPGAKAALAVIVIILFVIIVFQVHYFQREGRFLKYIKLYALLLFGIIICLTLPSLNLRIHHYILALLLLPGTSLQTRPSLLYQGLLVGLFINGISRWGFDSILQTSAELQGDAQKGSLLPLVHPPLINWNNATVNAMSNITLEWDLPPADEDYDGVSVLINDVERFRGYFNDGKDAAQSFTWVRNSTLNLPEYFRFAYMMGAYAGDYTKAATWTADGAWKEMQPGPSK</sequence>
<feature type="compositionally biased region" description="Basic and acidic residues" evidence="1">
    <location>
        <begin position="39"/>
        <end position="52"/>
    </location>
</feature>
<feature type="region of interest" description="Disordered" evidence="1">
    <location>
        <begin position="1"/>
        <end position="67"/>
    </location>
</feature>
<dbReference type="EMBL" id="CDHN01000001">
    <property type="protein sequence ID" value="CEJ81257.1"/>
    <property type="molecule type" value="Genomic_DNA"/>
</dbReference>
<feature type="transmembrane region" description="Helical" evidence="2">
    <location>
        <begin position="127"/>
        <end position="144"/>
    </location>
</feature>
<dbReference type="STRING" id="1531966.A0A0A1T4N3"/>
<dbReference type="SUPFAM" id="SSF69848">
    <property type="entry name" value="LCCL domain"/>
    <property type="match status" value="1"/>
</dbReference>
<name>A0A0A1T4N3_9HYPO</name>
<dbReference type="Pfam" id="PF03815">
    <property type="entry name" value="LCCL"/>
    <property type="match status" value="1"/>
</dbReference>
<evidence type="ECO:0000259" key="3">
    <source>
        <dbReference type="PROSITE" id="PS50820"/>
    </source>
</evidence>
<protein>
    <recommendedName>
        <fullName evidence="3">LCCL domain-containing protein</fullName>
    </recommendedName>
</protein>
<organism evidence="4 5">
    <name type="scientific">[Torrubiella] hemipterigena</name>
    <dbReference type="NCBI Taxonomy" id="1531966"/>
    <lineage>
        <taxon>Eukaryota</taxon>
        <taxon>Fungi</taxon>
        <taxon>Dikarya</taxon>
        <taxon>Ascomycota</taxon>
        <taxon>Pezizomycotina</taxon>
        <taxon>Sordariomycetes</taxon>
        <taxon>Hypocreomycetidae</taxon>
        <taxon>Hypocreales</taxon>
        <taxon>Clavicipitaceae</taxon>
        <taxon>Clavicipitaceae incertae sedis</taxon>
        <taxon>'Torrubiella' clade</taxon>
    </lineage>
</organism>
<dbReference type="SMART" id="SM00603">
    <property type="entry name" value="LCCL"/>
    <property type="match status" value="1"/>
</dbReference>
<feature type="transmembrane region" description="Helical" evidence="2">
    <location>
        <begin position="315"/>
        <end position="339"/>
    </location>
</feature>
<keyword evidence="2" id="KW-0472">Membrane</keyword>
<feature type="transmembrane region" description="Helical" evidence="2">
    <location>
        <begin position="507"/>
        <end position="526"/>
    </location>
</feature>
<evidence type="ECO:0000313" key="4">
    <source>
        <dbReference type="EMBL" id="CEJ81257.1"/>
    </source>
</evidence>
<feature type="domain" description="LCCL" evidence="3">
    <location>
        <begin position="170"/>
        <end position="281"/>
    </location>
</feature>
<keyword evidence="5" id="KW-1185">Reference proteome</keyword>
<feature type="transmembrane region" description="Helical" evidence="2">
    <location>
        <begin position="465"/>
        <end position="487"/>
    </location>
</feature>
<dbReference type="AlphaFoldDB" id="A0A0A1T4N3"/>
<feature type="compositionally biased region" description="Polar residues" evidence="1">
    <location>
        <begin position="9"/>
        <end position="38"/>
    </location>
</feature>
<reference evidence="4 5" key="1">
    <citation type="journal article" date="2015" name="Genome Announc.">
        <title>Draft Genome Sequence and Gene Annotation of the Entomopathogenic Fungus Verticillium hemipterigenum.</title>
        <authorList>
            <person name="Horn F."/>
            <person name="Habel A."/>
            <person name="Scharf D.H."/>
            <person name="Dworschak J."/>
            <person name="Brakhage A.A."/>
            <person name="Guthke R."/>
            <person name="Hertweck C."/>
            <person name="Linde J."/>
        </authorList>
    </citation>
    <scope>NUCLEOTIDE SEQUENCE [LARGE SCALE GENOMIC DNA]</scope>
</reference>
<keyword evidence="2" id="KW-1133">Transmembrane helix</keyword>
<dbReference type="InterPro" id="IPR036609">
    <property type="entry name" value="LCCL_sf"/>
</dbReference>
<dbReference type="Proteomes" id="UP000039046">
    <property type="component" value="Unassembled WGS sequence"/>
</dbReference>
<keyword evidence="2" id="KW-0812">Transmembrane</keyword>
<evidence type="ECO:0000256" key="1">
    <source>
        <dbReference type="SAM" id="MobiDB-lite"/>
    </source>
</evidence>
<dbReference type="OrthoDB" id="441660at2759"/>
<gene>
    <name evidence="4" type="ORF">VHEMI01396</name>
</gene>
<evidence type="ECO:0000313" key="5">
    <source>
        <dbReference type="Proteomes" id="UP000039046"/>
    </source>
</evidence>
<dbReference type="PANTHER" id="PTHR31331:SF8">
    <property type="entry name" value="LCCL DOMAIN PROTEIN (AFU_ORTHOLOGUE AFUA_5G02970)"/>
    <property type="match status" value="1"/>
</dbReference>